<dbReference type="Proteomes" id="UP000016665">
    <property type="component" value="Chromosome 15"/>
</dbReference>
<feature type="chain" id="PRO_5032275864" evidence="1">
    <location>
        <begin position="26"/>
        <end position="287"/>
    </location>
</feature>
<keyword evidence="1" id="KW-0732">Signal</keyword>
<protein>
    <submittedName>
        <fullName evidence="2">Uncharacterized protein</fullName>
    </submittedName>
</protein>
<reference evidence="2 3" key="1">
    <citation type="journal article" date="2012" name="Nature">
        <title>The genomic landscape of species divergence in Ficedula flycatchers.</title>
        <authorList>
            <person name="Ellegren H."/>
            <person name="Smeds L."/>
            <person name="Burri R."/>
            <person name="Olason P.I."/>
            <person name="Backstrom N."/>
            <person name="Kawakami T."/>
            <person name="Kunstner A."/>
            <person name="Makinen H."/>
            <person name="Nadachowska-Brzyska K."/>
            <person name="Qvarnstrom A."/>
            <person name="Uebbing S."/>
            <person name="Wolf J.B."/>
        </authorList>
    </citation>
    <scope>NUCLEOTIDE SEQUENCE [LARGE SCALE GENOMIC DNA]</scope>
</reference>
<dbReference type="GO" id="GO:0006605">
    <property type="term" value="P:protein targeting"/>
    <property type="evidence" value="ECO:0007669"/>
    <property type="project" value="TreeGrafter"/>
</dbReference>
<sequence>YLFILSVPGLLCGSVCISFSRGCDSEGCLPAQSCLSLCESDESCSRCRARVLPGSVLHPCLCLLQVLGCAVELPDVSCRRLLEQLIGLFTFYQGPVRGAYTAFSQEELSKEWDRYIEHIQKNTSDLHRIFNSLWHLDKTKVRACPLQCLALELPQCHCVCFFAALRFSRIGWPHCPGSPCPGGSPAFAEGSSHPADMPALSPCPGRLHPLQRLVSNQVFPGGLNPLLSRAWILECIQGAEQGLEGSSWLLAGTSSFRPGSSCLSVCHWDCVVCGITGSWDGLDWKGS</sequence>
<organism evidence="2 3">
    <name type="scientific">Ficedula albicollis</name>
    <name type="common">Collared flycatcher</name>
    <name type="synonym">Muscicapa albicollis</name>
    <dbReference type="NCBI Taxonomy" id="59894"/>
    <lineage>
        <taxon>Eukaryota</taxon>
        <taxon>Metazoa</taxon>
        <taxon>Chordata</taxon>
        <taxon>Craniata</taxon>
        <taxon>Vertebrata</taxon>
        <taxon>Euteleostomi</taxon>
        <taxon>Archelosauria</taxon>
        <taxon>Archosauria</taxon>
        <taxon>Dinosauria</taxon>
        <taxon>Saurischia</taxon>
        <taxon>Theropoda</taxon>
        <taxon>Coelurosauria</taxon>
        <taxon>Aves</taxon>
        <taxon>Neognathae</taxon>
        <taxon>Neoaves</taxon>
        <taxon>Telluraves</taxon>
        <taxon>Australaves</taxon>
        <taxon>Passeriformes</taxon>
        <taxon>Muscicapidae</taxon>
        <taxon>Ficedula</taxon>
    </lineage>
</organism>
<evidence type="ECO:0000313" key="2">
    <source>
        <dbReference type="Ensembl" id="ENSFALP00000034237.1"/>
    </source>
</evidence>
<reference evidence="2" key="2">
    <citation type="submission" date="2025-08" db="UniProtKB">
        <authorList>
            <consortium name="Ensembl"/>
        </authorList>
    </citation>
    <scope>IDENTIFICATION</scope>
</reference>
<keyword evidence="3" id="KW-1185">Reference proteome</keyword>
<dbReference type="AlphaFoldDB" id="A0A803WGY1"/>
<dbReference type="InterPro" id="IPR026091">
    <property type="entry name" value="HPS4"/>
</dbReference>
<accession>A0A803WGY1</accession>
<dbReference type="GO" id="GO:0031267">
    <property type="term" value="F:small GTPase binding"/>
    <property type="evidence" value="ECO:0007669"/>
    <property type="project" value="TreeGrafter"/>
</dbReference>
<name>A0A803WGY1_FICAL</name>
<proteinExistence type="predicted"/>
<dbReference type="PANTHER" id="PTHR14407">
    <property type="entry name" value="HERMANSKY-PUDLAK SYNDROME 4 PROTEIN LIGHT-EAR PROTEIN-RELATED"/>
    <property type="match status" value="1"/>
</dbReference>
<dbReference type="GO" id="GO:0031085">
    <property type="term" value="C:BLOC-3 complex"/>
    <property type="evidence" value="ECO:0007669"/>
    <property type="project" value="TreeGrafter"/>
</dbReference>
<dbReference type="PANTHER" id="PTHR14407:SF9">
    <property type="entry name" value="BLOC-3 COMPLEX MEMBER HPS4"/>
    <property type="match status" value="1"/>
</dbReference>
<dbReference type="GO" id="GO:0005085">
    <property type="term" value="F:guanyl-nucleotide exchange factor activity"/>
    <property type="evidence" value="ECO:0007669"/>
    <property type="project" value="TreeGrafter"/>
</dbReference>
<feature type="signal peptide" evidence="1">
    <location>
        <begin position="1"/>
        <end position="25"/>
    </location>
</feature>
<dbReference type="GO" id="GO:1903232">
    <property type="term" value="P:melanosome assembly"/>
    <property type="evidence" value="ECO:0007669"/>
    <property type="project" value="TreeGrafter"/>
</dbReference>
<dbReference type="GO" id="GO:0005765">
    <property type="term" value="C:lysosomal membrane"/>
    <property type="evidence" value="ECO:0007669"/>
    <property type="project" value="TreeGrafter"/>
</dbReference>
<evidence type="ECO:0000313" key="3">
    <source>
        <dbReference type="Proteomes" id="UP000016665"/>
    </source>
</evidence>
<dbReference type="Ensembl" id="ENSFALT00000041676.1">
    <property type="protein sequence ID" value="ENSFALP00000034237.1"/>
    <property type="gene ID" value="ENSFALG00000024153.1"/>
</dbReference>
<reference evidence="2" key="3">
    <citation type="submission" date="2025-09" db="UniProtKB">
        <authorList>
            <consortium name="Ensembl"/>
        </authorList>
    </citation>
    <scope>IDENTIFICATION</scope>
</reference>
<dbReference type="GO" id="GO:0031410">
    <property type="term" value="C:cytoplasmic vesicle"/>
    <property type="evidence" value="ECO:0007669"/>
    <property type="project" value="TreeGrafter"/>
</dbReference>
<evidence type="ECO:0000256" key="1">
    <source>
        <dbReference type="SAM" id="SignalP"/>
    </source>
</evidence>